<accession>A0A840QMN8</accession>
<keyword evidence="2" id="KW-1185">Reference proteome</keyword>
<proteinExistence type="predicted"/>
<evidence type="ECO:0000313" key="2">
    <source>
        <dbReference type="Proteomes" id="UP000551878"/>
    </source>
</evidence>
<organism evidence="1 2">
    <name type="scientific">Texcoconibacillus texcoconensis</name>
    <dbReference type="NCBI Taxonomy" id="1095777"/>
    <lineage>
        <taxon>Bacteria</taxon>
        <taxon>Bacillati</taxon>
        <taxon>Bacillota</taxon>
        <taxon>Bacilli</taxon>
        <taxon>Bacillales</taxon>
        <taxon>Bacillaceae</taxon>
        <taxon>Texcoconibacillus</taxon>
    </lineage>
</organism>
<name>A0A840QMN8_9BACI</name>
<dbReference type="EMBL" id="JACHHB010000003">
    <property type="protein sequence ID" value="MBB5172639.1"/>
    <property type="molecule type" value="Genomic_DNA"/>
</dbReference>
<gene>
    <name evidence="1" type="ORF">HNQ41_000783</name>
</gene>
<dbReference type="RefSeq" id="WP_246421479.1">
    <property type="nucleotide sequence ID" value="NZ_JACHHB010000003.1"/>
</dbReference>
<comment type="caution">
    <text evidence="1">The sequence shown here is derived from an EMBL/GenBank/DDBJ whole genome shotgun (WGS) entry which is preliminary data.</text>
</comment>
<protein>
    <submittedName>
        <fullName evidence="1">Uncharacterized protein</fullName>
    </submittedName>
</protein>
<dbReference type="AlphaFoldDB" id="A0A840QMN8"/>
<sequence>MNKNFHCCATCEHFRAEKLEDGMRYYCARLGFDTKTTYQFNCWRPKDHIRKLMEQDQSNK</sequence>
<reference evidence="1 2" key="1">
    <citation type="submission" date="2020-08" db="EMBL/GenBank/DDBJ databases">
        <title>Genomic Encyclopedia of Type Strains, Phase IV (KMG-IV): sequencing the most valuable type-strain genomes for metagenomic binning, comparative biology and taxonomic classification.</title>
        <authorList>
            <person name="Goeker M."/>
        </authorList>
    </citation>
    <scope>NUCLEOTIDE SEQUENCE [LARGE SCALE GENOMIC DNA]</scope>
    <source>
        <strain evidence="1 2">DSM 24696</strain>
    </source>
</reference>
<evidence type="ECO:0000313" key="1">
    <source>
        <dbReference type="EMBL" id="MBB5172639.1"/>
    </source>
</evidence>
<dbReference type="Proteomes" id="UP000551878">
    <property type="component" value="Unassembled WGS sequence"/>
</dbReference>